<dbReference type="Pfam" id="PF26410">
    <property type="entry name" value="GH5_mannosidase"/>
    <property type="match status" value="1"/>
</dbReference>
<reference evidence="4" key="2">
    <citation type="submission" date="2021-02" db="EMBL/GenBank/DDBJ databases">
        <authorList>
            <person name="Kimball J.A."/>
            <person name="Haas M.W."/>
            <person name="Macchietto M."/>
            <person name="Kono T."/>
            <person name="Duquette J."/>
            <person name="Shao M."/>
        </authorList>
    </citation>
    <scope>NUCLEOTIDE SEQUENCE</scope>
    <source>
        <tissue evidence="4">Fresh leaf tissue</tissue>
    </source>
</reference>
<evidence type="ECO:0000313" key="5">
    <source>
        <dbReference type="Proteomes" id="UP000729402"/>
    </source>
</evidence>
<feature type="compositionally biased region" description="Polar residues" evidence="2">
    <location>
        <begin position="200"/>
        <end position="210"/>
    </location>
</feature>
<evidence type="ECO:0000256" key="2">
    <source>
        <dbReference type="SAM" id="MobiDB-lite"/>
    </source>
</evidence>
<feature type="region of interest" description="Disordered" evidence="2">
    <location>
        <begin position="200"/>
        <end position="228"/>
    </location>
</feature>
<dbReference type="AlphaFoldDB" id="A0A8J5VF82"/>
<feature type="compositionally biased region" description="Low complexity" evidence="2">
    <location>
        <begin position="250"/>
        <end position="267"/>
    </location>
</feature>
<dbReference type="InterPro" id="IPR045053">
    <property type="entry name" value="MAN-like"/>
</dbReference>
<dbReference type="Proteomes" id="UP000729402">
    <property type="component" value="Unassembled WGS sequence"/>
</dbReference>
<feature type="domain" description="Glycoside hydrolase family 5" evidence="3">
    <location>
        <begin position="34"/>
        <end position="88"/>
    </location>
</feature>
<keyword evidence="1" id="KW-0378">Hydrolase</keyword>
<protein>
    <recommendedName>
        <fullName evidence="3">Glycoside hydrolase family 5 domain-containing protein</fullName>
    </recommendedName>
</protein>
<sequence>MRLTPNTIHSAKGGKMIYFSGFSAHWLMMTAFDTSSRGVYDEAMFQLGLDFVIAEARRHGVYLLLCLTYNFDDFGGKRQYVRWATDTGHNLTAGADDFFSSTVVKDSRATTRTEEPRHGCRDRLHHHPPPTSTRTSGSRAPPPTSRPASSGTGCGRAGGSLVGGAFWKLLLDDDDMDDLRDGYEIILPEDTRAASIIGNHSEQSSDQDPSSGADKLGSPTPSSPSIPRSVCIFLASRPDRSAHCRRTVYRSPRSSSSSTASSIASTSGCKRKAEEDHPEAPVCSAP</sequence>
<evidence type="ECO:0000313" key="4">
    <source>
        <dbReference type="EMBL" id="KAG8045333.1"/>
    </source>
</evidence>
<feature type="compositionally biased region" description="Basic and acidic residues" evidence="2">
    <location>
        <begin position="105"/>
        <end position="122"/>
    </location>
</feature>
<dbReference type="OrthoDB" id="406631at2759"/>
<evidence type="ECO:0000259" key="3">
    <source>
        <dbReference type="Pfam" id="PF26410"/>
    </source>
</evidence>
<feature type="region of interest" description="Disordered" evidence="2">
    <location>
        <begin position="105"/>
        <end position="155"/>
    </location>
</feature>
<comment type="caution">
    <text evidence="4">The sequence shown here is derived from an EMBL/GenBank/DDBJ whole genome shotgun (WGS) entry which is preliminary data.</text>
</comment>
<dbReference type="InterPro" id="IPR001547">
    <property type="entry name" value="Glyco_hydro_5"/>
</dbReference>
<feature type="region of interest" description="Disordered" evidence="2">
    <location>
        <begin position="243"/>
        <end position="286"/>
    </location>
</feature>
<dbReference type="EMBL" id="JAAALK010000290">
    <property type="protein sequence ID" value="KAG8045333.1"/>
    <property type="molecule type" value="Genomic_DNA"/>
</dbReference>
<dbReference type="GO" id="GO:0016985">
    <property type="term" value="F:mannan endo-1,4-beta-mannosidase activity"/>
    <property type="evidence" value="ECO:0007669"/>
    <property type="project" value="TreeGrafter"/>
</dbReference>
<proteinExistence type="predicted"/>
<organism evidence="4 5">
    <name type="scientific">Zizania palustris</name>
    <name type="common">Northern wild rice</name>
    <dbReference type="NCBI Taxonomy" id="103762"/>
    <lineage>
        <taxon>Eukaryota</taxon>
        <taxon>Viridiplantae</taxon>
        <taxon>Streptophyta</taxon>
        <taxon>Embryophyta</taxon>
        <taxon>Tracheophyta</taxon>
        <taxon>Spermatophyta</taxon>
        <taxon>Magnoliopsida</taxon>
        <taxon>Liliopsida</taxon>
        <taxon>Poales</taxon>
        <taxon>Poaceae</taxon>
        <taxon>BOP clade</taxon>
        <taxon>Oryzoideae</taxon>
        <taxon>Oryzeae</taxon>
        <taxon>Zizaniinae</taxon>
        <taxon>Zizania</taxon>
    </lineage>
</organism>
<gene>
    <name evidence="4" type="ORF">GUJ93_ZPchr0008g12632</name>
</gene>
<name>A0A8J5VF82_ZIZPA</name>
<dbReference type="PANTHER" id="PTHR31451">
    <property type="match status" value="1"/>
</dbReference>
<evidence type="ECO:0000256" key="1">
    <source>
        <dbReference type="ARBA" id="ARBA00022801"/>
    </source>
</evidence>
<dbReference type="PANTHER" id="PTHR31451:SF36">
    <property type="entry name" value="MANNAN ENDO-1,4-BETA-MANNOSIDASE 4"/>
    <property type="match status" value="1"/>
</dbReference>
<reference evidence="4" key="1">
    <citation type="journal article" date="2021" name="bioRxiv">
        <title>Whole Genome Assembly and Annotation of Northern Wild Rice, Zizania palustris L., Supports a Whole Genome Duplication in the Zizania Genus.</title>
        <authorList>
            <person name="Haas M."/>
            <person name="Kono T."/>
            <person name="Macchietto M."/>
            <person name="Millas R."/>
            <person name="McGilp L."/>
            <person name="Shao M."/>
            <person name="Duquette J."/>
            <person name="Hirsch C.N."/>
            <person name="Kimball J."/>
        </authorList>
    </citation>
    <scope>NUCLEOTIDE SEQUENCE</scope>
    <source>
        <tissue evidence="4">Fresh leaf tissue</tissue>
    </source>
</reference>
<keyword evidence="5" id="KW-1185">Reference proteome</keyword>
<feature type="compositionally biased region" description="Low complexity" evidence="2">
    <location>
        <begin position="218"/>
        <end position="228"/>
    </location>
</feature>
<accession>A0A8J5VF82</accession>